<evidence type="ECO:0000313" key="1">
    <source>
        <dbReference type="EMBL" id="AOX01569.1"/>
    </source>
</evidence>
<gene>
    <name evidence="1" type="ORF">BJP34_20895</name>
</gene>
<dbReference type="EMBL" id="CP017599">
    <property type="protein sequence ID" value="AOX01569.1"/>
    <property type="molecule type" value="Genomic_DNA"/>
</dbReference>
<organism evidence="1 2">
    <name type="scientific">Moorena producens PAL-8-15-08-1</name>
    <dbReference type="NCBI Taxonomy" id="1458985"/>
    <lineage>
        <taxon>Bacteria</taxon>
        <taxon>Bacillati</taxon>
        <taxon>Cyanobacteriota</taxon>
        <taxon>Cyanophyceae</taxon>
        <taxon>Coleofasciculales</taxon>
        <taxon>Coleofasciculaceae</taxon>
        <taxon>Moorena</taxon>
    </lineage>
</organism>
<dbReference type="STRING" id="1458985.BJP34_20895"/>
<proteinExistence type="predicted"/>
<accession>A0A1D8TV90</accession>
<dbReference type="KEGG" id="mpro:BJP34_20895"/>
<sequence length="62" mass="7582">MGKESWVIFESFRLDYFAHHNSIIIIYSWYSCRVGKESWVIFESFRLDYFAHQTSIGICFRY</sequence>
<name>A0A1D8TV90_9CYAN</name>
<reference evidence="2" key="1">
    <citation type="submission" date="2016-10" db="EMBL/GenBank/DDBJ databases">
        <title>Comparative genomics uncovers the prolific and rare metabolic potential of the cyanobacterial genus Moorea.</title>
        <authorList>
            <person name="Leao T."/>
            <person name="Castelao G."/>
            <person name="Korobeynikov A."/>
            <person name="Monroe E.A."/>
            <person name="Podell S."/>
            <person name="Glukhov E."/>
            <person name="Allen E."/>
            <person name="Gerwick W.H."/>
            <person name="Gerwick L."/>
        </authorList>
    </citation>
    <scope>NUCLEOTIDE SEQUENCE [LARGE SCALE GENOMIC DNA]</scope>
    <source>
        <strain evidence="2">PAL-8-15-08-1</strain>
    </source>
</reference>
<dbReference type="PROSITE" id="PS51257">
    <property type="entry name" value="PROKAR_LIPOPROTEIN"/>
    <property type="match status" value="1"/>
</dbReference>
<protein>
    <submittedName>
        <fullName evidence="1">Uncharacterized protein</fullName>
    </submittedName>
</protein>
<dbReference type="Proteomes" id="UP000177870">
    <property type="component" value="Chromosome"/>
</dbReference>
<dbReference type="AlphaFoldDB" id="A0A1D8TV90"/>
<evidence type="ECO:0000313" key="2">
    <source>
        <dbReference type="Proteomes" id="UP000177870"/>
    </source>
</evidence>